<evidence type="ECO:0000313" key="1">
    <source>
        <dbReference type="EMBL" id="AWC68707.1"/>
    </source>
</evidence>
<protein>
    <submittedName>
        <fullName evidence="1">Uncharacterized protein</fullName>
    </submittedName>
</protein>
<proteinExistence type="predicted"/>
<dbReference type="AlphaFoldDB" id="A0A2S1B7R1"/>
<dbReference type="RefSeq" id="WP_181242897.1">
    <property type="nucleotide sequence ID" value="NZ_CP023315.3"/>
</dbReference>
<name>A0A2S1B7R1_CAUVI</name>
<sequence length="16" mass="1888">MIDALVLARPYYRPLP</sequence>
<dbReference type="EMBL" id="CP023315">
    <property type="protein sequence ID" value="AWC68707.1"/>
    <property type="molecule type" value="Genomic_DNA"/>
</dbReference>
<gene>
    <name evidence="1" type="ORF">CA606_20225</name>
</gene>
<reference evidence="2" key="1">
    <citation type="submission" date="2017-09" db="EMBL/GenBank/DDBJ databases">
        <title>Genome evolution observed in wild isolates of Caulobacter crescentus.</title>
        <authorList>
            <person name="Ely B."/>
            <person name="Wilson K."/>
            <person name="Scott D."/>
        </authorList>
    </citation>
    <scope>NUCLEOTIDE SEQUENCE [LARGE SCALE GENOMIC DNA]</scope>
    <source>
        <strain evidence="2">CB13b1a</strain>
    </source>
</reference>
<accession>A0A2S1B7R1</accession>
<organism evidence="1 2">
    <name type="scientific">Caulobacter vibrioides</name>
    <name type="common">Caulobacter crescentus</name>
    <dbReference type="NCBI Taxonomy" id="155892"/>
    <lineage>
        <taxon>Bacteria</taxon>
        <taxon>Pseudomonadati</taxon>
        <taxon>Pseudomonadota</taxon>
        <taxon>Alphaproteobacteria</taxon>
        <taxon>Caulobacterales</taxon>
        <taxon>Caulobacteraceae</taxon>
        <taxon>Caulobacter</taxon>
    </lineage>
</organism>
<evidence type="ECO:0000313" key="2">
    <source>
        <dbReference type="Proteomes" id="UP000217311"/>
    </source>
</evidence>
<dbReference type="Proteomes" id="UP000217311">
    <property type="component" value="Chromosome"/>
</dbReference>